<protein>
    <submittedName>
        <fullName evidence="3">Uncharacterized protein LOC118346120</fullName>
    </submittedName>
</protein>
<dbReference type="Proteomes" id="UP000235220">
    <property type="component" value="Unplaced"/>
</dbReference>
<dbReference type="PANTHER" id="PTHR31170">
    <property type="entry name" value="BNAC04G53230D PROTEIN"/>
    <property type="match status" value="1"/>
</dbReference>
<dbReference type="GeneID" id="118346120"/>
<sequence>MKEMYSATQLDEVGLKFKMSKPSSNLSPLELKYANGVLEIPRFQLDDTTEIYARNLVALEKCHYPIDEAYITYYYTLLSFLIKTGKDLDVLVREQIIDNWLEGVVATSMINKLPGEKRFNIHMNSHYHEMAVELNKFYNKPPKLIPLIRFYFARVLFRTRLASTITISGSVGLFLTAVGSACSVLSLKYK</sequence>
<dbReference type="KEGG" id="jre:118346120"/>
<evidence type="ECO:0000313" key="2">
    <source>
        <dbReference type="Proteomes" id="UP000235220"/>
    </source>
</evidence>
<feature type="transmembrane region" description="Helical" evidence="1">
    <location>
        <begin position="161"/>
        <end position="187"/>
    </location>
</feature>
<keyword evidence="1" id="KW-1133">Transmembrane helix</keyword>
<dbReference type="OrthoDB" id="672127at2759"/>
<dbReference type="RefSeq" id="XP_035543031.1">
    <property type="nucleotide sequence ID" value="XM_035687138.1"/>
</dbReference>
<keyword evidence="2" id="KW-1185">Reference proteome</keyword>
<dbReference type="PANTHER" id="PTHR31170:SF19">
    <property type="match status" value="1"/>
</dbReference>
<evidence type="ECO:0000313" key="3">
    <source>
        <dbReference type="RefSeq" id="XP_035543031.1"/>
    </source>
</evidence>
<dbReference type="Pfam" id="PF03140">
    <property type="entry name" value="DUF247"/>
    <property type="match status" value="1"/>
</dbReference>
<accession>A0A6P9E6M9</accession>
<dbReference type="InParanoid" id="A0A6P9E6M9"/>
<dbReference type="InterPro" id="IPR004158">
    <property type="entry name" value="DUF247_pln"/>
</dbReference>
<gene>
    <name evidence="3" type="primary">LOC118346120</name>
</gene>
<keyword evidence="1" id="KW-0812">Transmembrane</keyword>
<evidence type="ECO:0000256" key="1">
    <source>
        <dbReference type="SAM" id="Phobius"/>
    </source>
</evidence>
<reference evidence="3" key="1">
    <citation type="submission" date="2025-08" db="UniProtKB">
        <authorList>
            <consortium name="RefSeq"/>
        </authorList>
    </citation>
    <scope>IDENTIFICATION</scope>
    <source>
        <tissue evidence="3">Leaves</tissue>
    </source>
</reference>
<keyword evidence="1" id="KW-0472">Membrane</keyword>
<organism evidence="2 3">
    <name type="scientific">Juglans regia</name>
    <name type="common">English walnut</name>
    <dbReference type="NCBI Taxonomy" id="51240"/>
    <lineage>
        <taxon>Eukaryota</taxon>
        <taxon>Viridiplantae</taxon>
        <taxon>Streptophyta</taxon>
        <taxon>Embryophyta</taxon>
        <taxon>Tracheophyta</taxon>
        <taxon>Spermatophyta</taxon>
        <taxon>Magnoliopsida</taxon>
        <taxon>eudicotyledons</taxon>
        <taxon>Gunneridae</taxon>
        <taxon>Pentapetalae</taxon>
        <taxon>rosids</taxon>
        <taxon>fabids</taxon>
        <taxon>Fagales</taxon>
        <taxon>Juglandaceae</taxon>
        <taxon>Juglans</taxon>
    </lineage>
</organism>
<proteinExistence type="predicted"/>
<name>A0A6P9E6M9_JUGRE</name>
<dbReference type="AlphaFoldDB" id="A0A6P9E6M9"/>